<dbReference type="PROSITE" id="PS50405">
    <property type="entry name" value="GST_CTER"/>
    <property type="match status" value="1"/>
</dbReference>
<gene>
    <name evidence="3" type="ORF">E0Z10_g1065</name>
</gene>
<dbReference type="OrthoDB" id="414243at2759"/>
<keyword evidence="4" id="KW-1185">Reference proteome</keyword>
<dbReference type="Pfam" id="PF14497">
    <property type="entry name" value="GST_C_3"/>
    <property type="match status" value="2"/>
</dbReference>
<proteinExistence type="predicted"/>
<dbReference type="SUPFAM" id="SSF52833">
    <property type="entry name" value="Thioredoxin-like"/>
    <property type="match status" value="1"/>
</dbReference>
<evidence type="ECO:0000259" key="1">
    <source>
        <dbReference type="PROSITE" id="PS50404"/>
    </source>
</evidence>
<protein>
    <recommendedName>
        <fullName evidence="5">Glutathione S-transferase</fullName>
    </recommendedName>
</protein>
<dbReference type="PANTHER" id="PTHR11571">
    <property type="entry name" value="GLUTATHIONE S-TRANSFERASE"/>
    <property type="match status" value="1"/>
</dbReference>
<evidence type="ECO:0008006" key="5">
    <source>
        <dbReference type="Google" id="ProtNLM"/>
    </source>
</evidence>
<dbReference type="InterPro" id="IPR010987">
    <property type="entry name" value="Glutathione-S-Trfase_C-like"/>
</dbReference>
<reference evidence="3 4" key="1">
    <citation type="submission" date="2019-03" db="EMBL/GenBank/DDBJ databases">
        <title>Draft genome sequence of Xylaria hypoxylon DSM 108379, a ubiquitous saprotrophic-parasitic fungi on hardwood.</title>
        <authorList>
            <person name="Buettner E."/>
            <person name="Leonhardt S."/>
            <person name="Gebauer A.M."/>
            <person name="Liers C."/>
            <person name="Hofrichter M."/>
            <person name="Kellner H."/>
        </authorList>
    </citation>
    <scope>NUCLEOTIDE SEQUENCE [LARGE SCALE GENOMIC DNA]</scope>
    <source>
        <strain evidence="3 4">DSM 108379</strain>
    </source>
</reference>
<dbReference type="Gene3D" id="1.20.1050.10">
    <property type="match status" value="1"/>
</dbReference>
<dbReference type="InterPro" id="IPR004046">
    <property type="entry name" value="GST_C"/>
</dbReference>
<dbReference type="CDD" id="cd03192">
    <property type="entry name" value="GST_C_Sigma_like"/>
    <property type="match status" value="1"/>
</dbReference>
<dbReference type="STRING" id="37992.A0A4Z0Z7M1"/>
<dbReference type="InterPro" id="IPR036282">
    <property type="entry name" value="Glutathione-S-Trfase_C_sf"/>
</dbReference>
<dbReference type="InterPro" id="IPR050213">
    <property type="entry name" value="GST_superfamily"/>
</dbReference>
<evidence type="ECO:0000259" key="2">
    <source>
        <dbReference type="PROSITE" id="PS50405"/>
    </source>
</evidence>
<name>A0A4Z0Z7M1_9PEZI</name>
<dbReference type="Proteomes" id="UP000297716">
    <property type="component" value="Unassembled WGS sequence"/>
</dbReference>
<dbReference type="AlphaFoldDB" id="A0A4Z0Z7M1"/>
<sequence length="289" mass="32652">MATPYELIYYGGVPGRGEHIRLALEEAGASYSDTATLPMDKGREAVTTVLEGQQGNPPYYAPPAFRHGDLVISQTSNILMYLGPKLGLAGQGENDIYRVNALALTALDGLSNEVHDCHHPIAVELYYEDQKEESHRRSTEWVKNRLPKHLGYWEKVLSSTEGPWILGNSFTYADLVVFQASFSLASFLDPFHTLVSRHGSAFHMIYDHARPTRQPLTARNMQQCVDGVLFAFPKAMAQAKQSGKYDRVFQLWEAVKARPNIAAYLSSERRQKYDWGIYRYYPENDVVAE</sequence>
<feature type="domain" description="GST C-terminal" evidence="2">
    <location>
        <begin position="100"/>
        <end position="275"/>
    </location>
</feature>
<dbReference type="GO" id="GO:0004364">
    <property type="term" value="F:glutathione transferase activity"/>
    <property type="evidence" value="ECO:0007669"/>
    <property type="project" value="TreeGrafter"/>
</dbReference>
<dbReference type="Gene3D" id="3.40.30.10">
    <property type="entry name" value="Glutaredoxin"/>
    <property type="match status" value="1"/>
</dbReference>
<evidence type="ECO:0000313" key="4">
    <source>
        <dbReference type="Proteomes" id="UP000297716"/>
    </source>
</evidence>
<dbReference type="EMBL" id="SKBN01000010">
    <property type="protein sequence ID" value="TGJ87740.1"/>
    <property type="molecule type" value="Genomic_DNA"/>
</dbReference>
<dbReference type="GO" id="GO:0006749">
    <property type="term" value="P:glutathione metabolic process"/>
    <property type="evidence" value="ECO:0007669"/>
    <property type="project" value="TreeGrafter"/>
</dbReference>
<dbReference type="PROSITE" id="PS50404">
    <property type="entry name" value="GST_NTER"/>
    <property type="match status" value="1"/>
</dbReference>
<comment type="caution">
    <text evidence="3">The sequence shown here is derived from an EMBL/GenBank/DDBJ whole genome shotgun (WGS) entry which is preliminary data.</text>
</comment>
<accession>A0A4Z0Z7M1</accession>
<feature type="domain" description="GST N-terminal" evidence="1">
    <location>
        <begin position="4"/>
        <end position="90"/>
    </location>
</feature>
<dbReference type="SUPFAM" id="SSF47616">
    <property type="entry name" value="GST C-terminal domain-like"/>
    <property type="match status" value="1"/>
</dbReference>
<dbReference type="PANTHER" id="PTHR11571:SF263">
    <property type="entry name" value="GLUTATHIONE S-TRANSFERASE"/>
    <property type="match status" value="1"/>
</dbReference>
<dbReference type="InterPro" id="IPR036249">
    <property type="entry name" value="Thioredoxin-like_sf"/>
</dbReference>
<dbReference type="InterPro" id="IPR004045">
    <property type="entry name" value="Glutathione_S-Trfase_N"/>
</dbReference>
<evidence type="ECO:0000313" key="3">
    <source>
        <dbReference type="EMBL" id="TGJ87740.1"/>
    </source>
</evidence>
<organism evidence="3 4">
    <name type="scientific">Xylaria hypoxylon</name>
    <dbReference type="NCBI Taxonomy" id="37992"/>
    <lineage>
        <taxon>Eukaryota</taxon>
        <taxon>Fungi</taxon>
        <taxon>Dikarya</taxon>
        <taxon>Ascomycota</taxon>
        <taxon>Pezizomycotina</taxon>
        <taxon>Sordariomycetes</taxon>
        <taxon>Xylariomycetidae</taxon>
        <taxon>Xylariales</taxon>
        <taxon>Xylariaceae</taxon>
        <taxon>Xylaria</taxon>
    </lineage>
</organism>